<dbReference type="AlphaFoldDB" id="A0A5N5SLW8"/>
<proteinExistence type="predicted"/>
<keyword evidence="2" id="KW-1185">Reference proteome</keyword>
<name>A0A5N5SLW8_9CRUS</name>
<comment type="caution">
    <text evidence="1">The sequence shown here is derived from an EMBL/GenBank/DDBJ whole genome shotgun (WGS) entry which is preliminary data.</text>
</comment>
<evidence type="ECO:0000313" key="1">
    <source>
        <dbReference type="EMBL" id="KAB7494589.1"/>
    </source>
</evidence>
<organism evidence="1 2">
    <name type="scientific">Armadillidium nasatum</name>
    <dbReference type="NCBI Taxonomy" id="96803"/>
    <lineage>
        <taxon>Eukaryota</taxon>
        <taxon>Metazoa</taxon>
        <taxon>Ecdysozoa</taxon>
        <taxon>Arthropoda</taxon>
        <taxon>Crustacea</taxon>
        <taxon>Multicrustacea</taxon>
        <taxon>Malacostraca</taxon>
        <taxon>Eumalacostraca</taxon>
        <taxon>Peracarida</taxon>
        <taxon>Isopoda</taxon>
        <taxon>Oniscidea</taxon>
        <taxon>Crinocheta</taxon>
        <taxon>Armadillidiidae</taxon>
        <taxon>Armadillidium</taxon>
    </lineage>
</organism>
<sequence length="233" mass="28142">MRNYYWDIFQRTFPDTKRSISKFKGWHFVEVWLKDLFKANSEEINYDVIVMVDDILQLFELDLVQYNEKPISVRSLLSYRLFWIDLYQNPSIVNYEVKDLIQMWIRSSEESNQVLNRITRFLCLMLEMLWKWSNIENFFDLSTWPMHSSFMPLANEFLRQFQDVNAETLLKLVKAVPVPWHQLYLGSLAYRSKIDKSELDVELTFPYLKSKLCEECNLCTKEEKNEEFPHTSK</sequence>
<accession>A0A5N5SLW8</accession>
<dbReference type="EMBL" id="SEYY01023836">
    <property type="protein sequence ID" value="KAB7494589.1"/>
    <property type="molecule type" value="Genomic_DNA"/>
</dbReference>
<protein>
    <submittedName>
        <fullName evidence="1">Uncharacterized protein</fullName>
    </submittedName>
</protein>
<dbReference type="Proteomes" id="UP000326759">
    <property type="component" value="Unassembled WGS sequence"/>
</dbReference>
<evidence type="ECO:0000313" key="2">
    <source>
        <dbReference type="Proteomes" id="UP000326759"/>
    </source>
</evidence>
<gene>
    <name evidence="1" type="ORF">Anas_09581</name>
</gene>
<reference evidence="1 2" key="1">
    <citation type="journal article" date="2019" name="PLoS Biol.">
        <title>Sex chromosomes control vertical transmission of feminizing Wolbachia symbionts in an isopod.</title>
        <authorList>
            <person name="Becking T."/>
            <person name="Chebbi M.A."/>
            <person name="Giraud I."/>
            <person name="Moumen B."/>
            <person name="Laverre T."/>
            <person name="Caubet Y."/>
            <person name="Peccoud J."/>
            <person name="Gilbert C."/>
            <person name="Cordaux R."/>
        </authorList>
    </citation>
    <scope>NUCLEOTIDE SEQUENCE [LARGE SCALE GENOMIC DNA]</scope>
    <source>
        <strain evidence="1">ANa2</strain>
        <tissue evidence="1">Whole body excluding digestive tract and cuticle</tissue>
    </source>
</reference>